<protein>
    <recommendedName>
        <fullName evidence="2">ATP-grasp domain-containing protein</fullName>
    </recommendedName>
</protein>
<keyword evidence="4" id="KW-1185">Reference proteome</keyword>
<comment type="caution">
    <text evidence="3">The sequence shown here is derived from an EMBL/GenBank/DDBJ whole genome shotgun (WGS) entry which is preliminary data.</text>
</comment>
<dbReference type="Pfam" id="PF02786">
    <property type="entry name" value="CPSase_L_D2"/>
    <property type="match status" value="1"/>
</dbReference>
<evidence type="ECO:0000313" key="3">
    <source>
        <dbReference type="EMBL" id="MDP5134690.1"/>
    </source>
</evidence>
<organism evidence="3 4">
    <name type="scientific">Rheinheimera baltica</name>
    <dbReference type="NCBI Taxonomy" id="67576"/>
    <lineage>
        <taxon>Bacteria</taxon>
        <taxon>Pseudomonadati</taxon>
        <taxon>Pseudomonadota</taxon>
        <taxon>Gammaproteobacteria</taxon>
        <taxon>Chromatiales</taxon>
        <taxon>Chromatiaceae</taxon>
        <taxon>Rheinheimera</taxon>
    </lineage>
</organism>
<sequence length="383" mass="43652">MTPSVVVLSAGPNGLGVTRSLYLKGIKPWVITTSSLDVINYSRLPERKTVLDANSEASLLAVLSDVAFGTIVIPTSDWFVSFLSEHTSQLKPRLLYLEAPAQITEMLIDKAWETQFIASYCALPKTVQVLQDASSLLACLTLPIIIKPRSHKHMVLGSKNRILTSVTQVKTFFSQYKLQLQHLIAQEIVPGDDSCQWVCNCFFDQNNELVQAFTFNRLRLSPSHFGVTSYARSQQNEEVVQLCRTIGKALGYVGPAMLEFKRDPRDGEYYYIELNPRLGMCNYFDTYCGINNAFASYQLLQGETLPVNPKMQSNVIFVSLYEDFFSRRKDGESVMEILRDYCRNARQKHVFIYFVWWDPLPAMYMLLQQVKQMGKALLSRLKQ</sequence>
<accession>A0ABT9HU91</accession>
<evidence type="ECO:0000313" key="4">
    <source>
        <dbReference type="Proteomes" id="UP001231109"/>
    </source>
</evidence>
<dbReference type="InterPro" id="IPR005479">
    <property type="entry name" value="CPAse_ATP-bd"/>
</dbReference>
<gene>
    <name evidence="3" type="ORF">ORJ04_01845</name>
</gene>
<evidence type="ECO:0000256" key="1">
    <source>
        <dbReference type="PROSITE-ProRule" id="PRU00409"/>
    </source>
</evidence>
<dbReference type="RefSeq" id="WP_305973392.1">
    <property type="nucleotide sequence ID" value="NZ_JAPJDZ010000002.1"/>
</dbReference>
<name>A0ABT9HU91_9GAMM</name>
<dbReference type="Gene3D" id="3.30.470.20">
    <property type="entry name" value="ATP-grasp fold, B domain"/>
    <property type="match status" value="1"/>
</dbReference>
<keyword evidence="1" id="KW-0067">ATP-binding</keyword>
<dbReference type="SUPFAM" id="SSF56059">
    <property type="entry name" value="Glutathione synthetase ATP-binding domain-like"/>
    <property type="match status" value="1"/>
</dbReference>
<dbReference type="EMBL" id="JAPJDZ010000002">
    <property type="protein sequence ID" value="MDP5134690.1"/>
    <property type="molecule type" value="Genomic_DNA"/>
</dbReference>
<dbReference type="Proteomes" id="UP001231109">
    <property type="component" value="Unassembled WGS sequence"/>
</dbReference>
<feature type="domain" description="ATP-grasp" evidence="2">
    <location>
        <begin position="114"/>
        <end position="301"/>
    </location>
</feature>
<proteinExistence type="predicted"/>
<evidence type="ECO:0000259" key="2">
    <source>
        <dbReference type="PROSITE" id="PS50975"/>
    </source>
</evidence>
<keyword evidence="1" id="KW-0547">Nucleotide-binding</keyword>
<dbReference type="InterPro" id="IPR011761">
    <property type="entry name" value="ATP-grasp"/>
</dbReference>
<dbReference type="PROSITE" id="PS50975">
    <property type="entry name" value="ATP_GRASP"/>
    <property type="match status" value="1"/>
</dbReference>
<reference evidence="3 4" key="1">
    <citation type="submission" date="2022-11" db="EMBL/GenBank/DDBJ databases">
        <title>Viruses from the air-sea interface of a natural surface slick.</title>
        <authorList>
            <person name="Rahlff J."/>
            <person name="Holmfeldt K."/>
        </authorList>
    </citation>
    <scope>NUCLEOTIDE SEQUENCE [LARGE SCALE GENOMIC DNA]</scope>
    <source>
        <strain evidence="3 4">SMS4</strain>
    </source>
</reference>